<protein>
    <submittedName>
        <fullName evidence="3">N-acetyltransferase</fullName>
    </submittedName>
</protein>
<organism evidence="3 4">
    <name type="scientific">Aphanocapsa feldmannii 277cV</name>
    <dbReference type="NCBI Taxonomy" id="2507553"/>
    <lineage>
        <taxon>Bacteria</taxon>
        <taxon>Bacillati</taxon>
        <taxon>Cyanobacteriota</taxon>
        <taxon>Cyanophyceae</taxon>
        <taxon>Oscillatoriophycideae</taxon>
        <taxon>Chroococcales</taxon>
        <taxon>Microcystaceae</taxon>
        <taxon>Aphanocapsa</taxon>
    </lineage>
</organism>
<dbReference type="GO" id="GO:0008080">
    <property type="term" value="F:N-acetyltransferase activity"/>
    <property type="evidence" value="ECO:0007669"/>
    <property type="project" value="InterPro"/>
</dbReference>
<dbReference type="PANTHER" id="PTHR43626:SF4">
    <property type="entry name" value="GCN5-RELATED N-ACETYLTRANSFERASE 2, CHLOROPLASTIC"/>
    <property type="match status" value="1"/>
</dbReference>
<reference evidence="3 4" key="1">
    <citation type="journal article" date="2019" name="mSystems">
        <title>Life at home and on the roam: Genomic adaptions reflect the dual lifestyle of an intracellular, facultative symbiont.</title>
        <authorList>
            <person name="Burgsdorf I."/>
        </authorList>
    </citation>
    <scope>NUCLEOTIDE SEQUENCE [LARGE SCALE GENOMIC DNA]</scope>
    <source>
        <strain evidence="3">277cV</strain>
    </source>
</reference>
<name>A0A524RLI4_9CHRO</name>
<sequence length="156" mass="17118">MRPFRCPGSSASPPEGWQLLLDPERPDPATVNALLRRCGQPRRSDARIALALERSDLLASLWDLGAEPGPRLIGVLRATSDQSLNVNLWDLCVDPALDPCRETALHLLLEAMLRRLRRDLPGCSISLAAAAVDLPLLHRFGFQDSPNGIRAMGIRP</sequence>
<dbReference type="Proteomes" id="UP000317990">
    <property type="component" value="Unassembled WGS sequence"/>
</dbReference>
<evidence type="ECO:0000256" key="1">
    <source>
        <dbReference type="ARBA" id="ARBA00022679"/>
    </source>
</evidence>
<dbReference type="InterPro" id="IPR045039">
    <property type="entry name" value="NSI-like"/>
</dbReference>
<keyword evidence="1 3" id="KW-0808">Transferase</keyword>
<dbReference type="GO" id="GO:0005737">
    <property type="term" value="C:cytoplasm"/>
    <property type="evidence" value="ECO:0007669"/>
    <property type="project" value="TreeGrafter"/>
</dbReference>
<keyword evidence="2" id="KW-0012">Acyltransferase</keyword>
<dbReference type="EMBL" id="SRMO01000084">
    <property type="protein sequence ID" value="TGG90939.1"/>
    <property type="molecule type" value="Genomic_DNA"/>
</dbReference>
<proteinExistence type="predicted"/>
<dbReference type="AlphaFoldDB" id="A0A524RLI4"/>
<evidence type="ECO:0000313" key="3">
    <source>
        <dbReference type="EMBL" id="TGG90939.1"/>
    </source>
</evidence>
<evidence type="ECO:0000256" key="2">
    <source>
        <dbReference type="ARBA" id="ARBA00023315"/>
    </source>
</evidence>
<evidence type="ECO:0000313" key="4">
    <source>
        <dbReference type="Proteomes" id="UP000317990"/>
    </source>
</evidence>
<comment type="caution">
    <text evidence="3">The sequence shown here is derived from an EMBL/GenBank/DDBJ whole genome shotgun (WGS) entry which is preliminary data.</text>
</comment>
<accession>A0A524RLI4</accession>
<dbReference type="PANTHER" id="PTHR43626">
    <property type="entry name" value="ACYL-COA N-ACYLTRANSFERASE"/>
    <property type="match status" value="1"/>
</dbReference>
<dbReference type="Gene3D" id="3.40.630.30">
    <property type="match status" value="1"/>
</dbReference>
<gene>
    <name evidence="3" type="ORF">ERJ67_09595</name>
</gene>